<dbReference type="InterPro" id="IPR001650">
    <property type="entry name" value="Helicase_C-like"/>
</dbReference>
<evidence type="ECO:0000259" key="9">
    <source>
        <dbReference type="PROSITE" id="PS51194"/>
    </source>
</evidence>
<evidence type="ECO:0000256" key="2">
    <source>
        <dbReference type="ARBA" id="ARBA00022741"/>
    </source>
</evidence>
<dbReference type="GO" id="GO:0005730">
    <property type="term" value="C:nucleolus"/>
    <property type="evidence" value="ECO:0007669"/>
    <property type="project" value="TreeGrafter"/>
</dbReference>
<dbReference type="SMART" id="SM00487">
    <property type="entry name" value="DEXDc"/>
    <property type="match status" value="1"/>
</dbReference>
<proteinExistence type="predicted"/>
<keyword evidence="2" id="KW-0547">Nucleotide-binding</keyword>
<dbReference type="PROSITE" id="PS51194">
    <property type="entry name" value="HELICASE_CTER"/>
    <property type="match status" value="1"/>
</dbReference>
<evidence type="ECO:0000256" key="6">
    <source>
        <dbReference type="ARBA" id="ARBA00047984"/>
    </source>
</evidence>
<dbReference type="InterPro" id="IPR014001">
    <property type="entry name" value="Helicase_ATP-bd"/>
</dbReference>
<dbReference type="Gene3D" id="1.20.120.1080">
    <property type="match status" value="1"/>
</dbReference>
<keyword evidence="4" id="KW-0347">Helicase</keyword>
<keyword evidence="3" id="KW-0378">Hydrolase</keyword>
<name>A0A061BFC1_RHOTO</name>
<dbReference type="InterPro" id="IPR011709">
    <property type="entry name" value="DEAD-box_helicase_OB_fold"/>
</dbReference>
<dbReference type="PANTHER" id="PTHR18934">
    <property type="entry name" value="ATP-DEPENDENT RNA HELICASE"/>
    <property type="match status" value="1"/>
</dbReference>
<dbReference type="GO" id="GO:0045943">
    <property type="term" value="P:positive regulation of transcription by RNA polymerase I"/>
    <property type="evidence" value="ECO:0007669"/>
    <property type="project" value="TreeGrafter"/>
</dbReference>
<dbReference type="GO" id="GO:0005524">
    <property type="term" value="F:ATP binding"/>
    <property type="evidence" value="ECO:0007669"/>
    <property type="project" value="UniProtKB-KW"/>
</dbReference>
<dbReference type="CDD" id="cd18791">
    <property type="entry name" value="SF2_C_RHA"/>
    <property type="match status" value="1"/>
</dbReference>
<sequence length="787" mass="86276">MPSRIKFGSPEPAETPAAPPKPAFPAPAAASPHKLDSLKRPPPNGTAGSPAPPKKRKLVVFDEEAEQEAKERANGAGEASPQVNGNGGVKRRAAWGPEQKRKAKEEAQRLRPEREKLPVFQGKDAILKGIADNDTVIVLAETGSGKTTQIPQYILRSEIPCAGPRIVCTQPRRVAAISLAQRVSAECGTQTGGLVGYTVRFDNKTSRTTRLTYATDGALLAEMLGDRDLEAYDVVVLDEAHERSLRTDMLMGFLKDIQKRRKEKVRAWKAEQAKSKGKAKANGVVANGEADGKKSAEERDPTELKIVVMSATIDAKRFSDFFDRAPVLYVAGRQHKVKIHYAEEPQPDFLDAALKTVYQIHMRYPPGSILVFLPGQEEIEGLAASIKSFLPSLQKEYPDAEELLVTPLYAKLHAAEQAKAFLPSPPRTRKVILATNIAETSVTIPGVKYVIDCGLAKEKRYHAGTGIDSLVTESISQSSAKQRAGRAGRETDGFCFRLYTEATYNGLEKRSQPEIQRVSLTFAILHLLASGQDDVFKFSFMDPPDVESIKFALLTLIGLNALDKRGKITPLGRQMAQLPLDPVYARVLVASFVEGCPREIIDLVSLLGSKDQLLINTSSTRDAANAARQKFVHRTGDHMMLLNILRAYEELDGKDERKQWCKDNFISFKAMSSVLDARKQLLERAQRLKLGDPDASAGDEAEPVLNALIGGLFANTALRQEDGSYRHTMTKQLVAIHPSSTLHGKKAPAIIYDELVLTTKTYARGVSSIEPSQIRSKAPSLFGSSLK</sequence>
<dbReference type="PANTHER" id="PTHR18934:SF118">
    <property type="entry name" value="ATP-DEPENDENT RNA HELICASE DHX33"/>
    <property type="match status" value="1"/>
</dbReference>
<dbReference type="Pfam" id="PF04408">
    <property type="entry name" value="WHD_HA2"/>
    <property type="match status" value="1"/>
</dbReference>
<dbReference type="InterPro" id="IPR007502">
    <property type="entry name" value="Helicase-assoc_dom"/>
</dbReference>
<dbReference type="GO" id="GO:0016787">
    <property type="term" value="F:hydrolase activity"/>
    <property type="evidence" value="ECO:0007669"/>
    <property type="project" value="UniProtKB-KW"/>
</dbReference>
<dbReference type="InterPro" id="IPR027417">
    <property type="entry name" value="P-loop_NTPase"/>
</dbReference>
<evidence type="ECO:0000256" key="4">
    <source>
        <dbReference type="ARBA" id="ARBA00022806"/>
    </source>
</evidence>
<dbReference type="InterPro" id="IPR011545">
    <property type="entry name" value="DEAD/DEAH_box_helicase_dom"/>
</dbReference>
<keyword evidence="5" id="KW-0067">ATP-binding</keyword>
<evidence type="ECO:0000256" key="7">
    <source>
        <dbReference type="SAM" id="MobiDB-lite"/>
    </source>
</evidence>
<gene>
    <name evidence="10" type="ORF">RHTO0S_12e06392g</name>
</gene>
<dbReference type="AlphaFoldDB" id="A0A061BFC1"/>
<dbReference type="InterPro" id="IPR048333">
    <property type="entry name" value="HA2_WH"/>
</dbReference>
<dbReference type="Pfam" id="PF00270">
    <property type="entry name" value="DEAD"/>
    <property type="match status" value="1"/>
</dbReference>
<dbReference type="GO" id="GO:0003725">
    <property type="term" value="F:double-stranded RNA binding"/>
    <property type="evidence" value="ECO:0007669"/>
    <property type="project" value="TreeGrafter"/>
</dbReference>
<dbReference type="Pfam" id="PF07717">
    <property type="entry name" value="OB_NTP_bind"/>
    <property type="match status" value="1"/>
</dbReference>
<dbReference type="OrthoDB" id="10253254at2759"/>
<dbReference type="Pfam" id="PF00271">
    <property type="entry name" value="Helicase_C"/>
    <property type="match status" value="1"/>
</dbReference>
<feature type="region of interest" description="Disordered" evidence="7">
    <location>
        <begin position="1"/>
        <end position="113"/>
    </location>
</feature>
<feature type="domain" description="Helicase ATP-binding" evidence="8">
    <location>
        <begin position="127"/>
        <end position="331"/>
    </location>
</feature>
<organism evidence="10">
    <name type="scientific">Rhodotorula toruloides</name>
    <name type="common">Yeast</name>
    <name type="synonym">Rhodosporidium toruloides</name>
    <dbReference type="NCBI Taxonomy" id="5286"/>
    <lineage>
        <taxon>Eukaryota</taxon>
        <taxon>Fungi</taxon>
        <taxon>Dikarya</taxon>
        <taxon>Basidiomycota</taxon>
        <taxon>Pucciniomycotina</taxon>
        <taxon>Microbotryomycetes</taxon>
        <taxon>Sporidiobolales</taxon>
        <taxon>Sporidiobolaceae</taxon>
        <taxon>Rhodotorula</taxon>
    </lineage>
</organism>
<reference evidence="10" key="1">
    <citation type="journal article" date="2014" name="Genome Announc.">
        <title>Draft genome sequence of Rhodosporidium toruloides CECT1137, an oleaginous yeast of biotechnological interest.</title>
        <authorList>
            <person name="Morin N."/>
            <person name="Calcas X."/>
            <person name="Devillers H."/>
            <person name="Durrens P."/>
            <person name="Sherman D.J."/>
            <person name="Nicaud J.-M."/>
            <person name="Neuveglise C."/>
        </authorList>
    </citation>
    <scope>NUCLEOTIDE SEQUENCE</scope>
    <source>
        <strain evidence="10">CECT1137</strain>
    </source>
</reference>
<comment type="catalytic activity">
    <reaction evidence="6">
        <text>ATP + H2O = ADP + phosphate + H(+)</text>
        <dbReference type="Rhea" id="RHEA:13065"/>
        <dbReference type="ChEBI" id="CHEBI:15377"/>
        <dbReference type="ChEBI" id="CHEBI:15378"/>
        <dbReference type="ChEBI" id="CHEBI:30616"/>
        <dbReference type="ChEBI" id="CHEBI:43474"/>
        <dbReference type="ChEBI" id="CHEBI:456216"/>
        <dbReference type="EC" id="3.6.4.13"/>
    </reaction>
</comment>
<evidence type="ECO:0000256" key="3">
    <source>
        <dbReference type="ARBA" id="ARBA00022801"/>
    </source>
</evidence>
<dbReference type="FunFam" id="3.40.50.300:FF:000145">
    <property type="entry name" value="probable ATP-dependent RNA helicase DHX40"/>
    <property type="match status" value="1"/>
</dbReference>
<accession>A0A061BFC1</accession>
<evidence type="ECO:0000256" key="1">
    <source>
        <dbReference type="ARBA" id="ARBA00012552"/>
    </source>
</evidence>
<dbReference type="Gene3D" id="3.40.50.300">
    <property type="entry name" value="P-loop containing nucleotide triphosphate hydrolases"/>
    <property type="match status" value="2"/>
</dbReference>
<dbReference type="SMART" id="SM00847">
    <property type="entry name" value="HA2"/>
    <property type="match status" value="1"/>
</dbReference>
<evidence type="ECO:0000313" key="10">
    <source>
        <dbReference type="EMBL" id="CDR46571.1"/>
    </source>
</evidence>
<feature type="domain" description="Helicase C-terminal" evidence="9">
    <location>
        <begin position="356"/>
        <end position="536"/>
    </location>
</feature>
<evidence type="ECO:0000256" key="5">
    <source>
        <dbReference type="ARBA" id="ARBA00022840"/>
    </source>
</evidence>
<dbReference type="SUPFAM" id="SSF52540">
    <property type="entry name" value="P-loop containing nucleoside triphosphate hydrolases"/>
    <property type="match status" value="2"/>
</dbReference>
<dbReference type="PROSITE" id="PS51192">
    <property type="entry name" value="HELICASE_ATP_BIND_1"/>
    <property type="match status" value="1"/>
</dbReference>
<feature type="compositionally biased region" description="Basic and acidic residues" evidence="7">
    <location>
        <begin position="98"/>
        <end position="113"/>
    </location>
</feature>
<dbReference type="EMBL" id="LK052947">
    <property type="protein sequence ID" value="CDR46571.1"/>
    <property type="molecule type" value="Genomic_DNA"/>
</dbReference>
<dbReference type="Pfam" id="PF21010">
    <property type="entry name" value="HA2_C"/>
    <property type="match status" value="1"/>
</dbReference>
<protein>
    <recommendedName>
        <fullName evidence="1">RNA helicase</fullName>
        <ecNumber evidence="1">3.6.4.13</ecNumber>
    </recommendedName>
</protein>
<evidence type="ECO:0000259" key="8">
    <source>
        <dbReference type="PROSITE" id="PS51192"/>
    </source>
</evidence>
<dbReference type="EC" id="3.6.4.13" evidence="1"/>
<dbReference type="SMART" id="SM00490">
    <property type="entry name" value="HELICc"/>
    <property type="match status" value="1"/>
</dbReference>
<dbReference type="GO" id="GO:0003724">
    <property type="term" value="F:RNA helicase activity"/>
    <property type="evidence" value="ECO:0007669"/>
    <property type="project" value="UniProtKB-EC"/>
</dbReference>